<keyword evidence="1" id="KW-0472">Membrane</keyword>
<keyword evidence="1" id="KW-0812">Transmembrane</keyword>
<name>A0A0E9UA36_ANGAN</name>
<dbReference type="AlphaFoldDB" id="A0A0E9UA36"/>
<accession>A0A0E9UA36</accession>
<keyword evidence="1" id="KW-1133">Transmembrane helix</keyword>
<reference evidence="2" key="1">
    <citation type="submission" date="2014-11" db="EMBL/GenBank/DDBJ databases">
        <authorList>
            <person name="Amaro Gonzalez C."/>
        </authorList>
    </citation>
    <scope>NUCLEOTIDE SEQUENCE</scope>
</reference>
<sequence>MLTRGVNVQAVLRWGFNIKQWRSTINLVCARSQYTLSAIIIIIGTTIFIFSVESEMYRACMGSRY</sequence>
<evidence type="ECO:0000256" key="1">
    <source>
        <dbReference type="SAM" id="Phobius"/>
    </source>
</evidence>
<reference evidence="2" key="2">
    <citation type="journal article" date="2015" name="Fish Shellfish Immunol.">
        <title>Early steps in the European eel (Anguilla anguilla)-Vibrio vulnificus interaction in the gills: Role of the RtxA13 toxin.</title>
        <authorList>
            <person name="Callol A."/>
            <person name="Pajuelo D."/>
            <person name="Ebbesson L."/>
            <person name="Teles M."/>
            <person name="MacKenzie S."/>
            <person name="Amaro C."/>
        </authorList>
    </citation>
    <scope>NUCLEOTIDE SEQUENCE</scope>
</reference>
<protein>
    <submittedName>
        <fullName evidence="2">Uncharacterized protein</fullName>
    </submittedName>
</protein>
<proteinExistence type="predicted"/>
<organism evidence="2">
    <name type="scientific">Anguilla anguilla</name>
    <name type="common">European freshwater eel</name>
    <name type="synonym">Muraena anguilla</name>
    <dbReference type="NCBI Taxonomy" id="7936"/>
    <lineage>
        <taxon>Eukaryota</taxon>
        <taxon>Metazoa</taxon>
        <taxon>Chordata</taxon>
        <taxon>Craniata</taxon>
        <taxon>Vertebrata</taxon>
        <taxon>Euteleostomi</taxon>
        <taxon>Actinopterygii</taxon>
        <taxon>Neopterygii</taxon>
        <taxon>Teleostei</taxon>
        <taxon>Anguilliformes</taxon>
        <taxon>Anguillidae</taxon>
        <taxon>Anguilla</taxon>
    </lineage>
</organism>
<dbReference type="EMBL" id="GBXM01046542">
    <property type="protein sequence ID" value="JAH62035.1"/>
    <property type="molecule type" value="Transcribed_RNA"/>
</dbReference>
<feature type="transmembrane region" description="Helical" evidence="1">
    <location>
        <begin position="34"/>
        <end position="52"/>
    </location>
</feature>
<evidence type="ECO:0000313" key="2">
    <source>
        <dbReference type="EMBL" id="JAH62035.1"/>
    </source>
</evidence>